<dbReference type="EMBL" id="RBKT01000001">
    <property type="protein sequence ID" value="RKR92730.1"/>
    <property type="molecule type" value="Genomic_DNA"/>
</dbReference>
<dbReference type="RefSeq" id="WP_121160683.1">
    <property type="nucleotide sequence ID" value="NZ_RBKT01000001.1"/>
</dbReference>
<gene>
    <name evidence="1" type="ORF">BDK92_7208</name>
</gene>
<dbReference type="Proteomes" id="UP000277671">
    <property type="component" value="Unassembled WGS sequence"/>
</dbReference>
<organism evidence="1 2">
    <name type="scientific">Micromonospora pisi</name>
    <dbReference type="NCBI Taxonomy" id="589240"/>
    <lineage>
        <taxon>Bacteria</taxon>
        <taxon>Bacillati</taxon>
        <taxon>Actinomycetota</taxon>
        <taxon>Actinomycetes</taxon>
        <taxon>Micromonosporales</taxon>
        <taxon>Micromonosporaceae</taxon>
        <taxon>Micromonospora</taxon>
    </lineage>
</organism>
<dbReference type="OrthoDB" id="9919933at2"/>
<dbReference type="AlphaFoldDB" id="A0A495JUQ9"/>
<name>A0A495JUQ9_9ACTN</name>
<sequence>MHTEETVAEMLTEPEDGTRLVVQNGDTEFKVIWRDDAEAKNWSPNKTDRWFDAEDSDPMELYQHVKYATAVYPLGEPLAVYGR</sequence>
<evidence type="ECO:0000313" key="1">
    <source>
        <dbReference type="EMBL" id="RKR92730.1"/>
    </source>
</evidence>
<keyword evidence="2" id="KW-1185">Reference proteome</keyword>
<protein>
    <submittedName>
        <fullName evidence="1">Uncharacterized protein</fullName>
    </submittedName>
</protein>
<evidence type="ECO:0000313" key="2">
    <source>
        <dbReference type="Proteomes" id="UP000277671"/>
    </source>
</evidence>
<accession>A0A495JUQ9</accession>
<comment type="caution">
    <text evidence="1">The sequence shown here is derived from an EMBL/GenBank/DDBJ whole genome shotgun (WGS) entry which is preliminary data.</text>
</comment>
<proteinExistence type="predicted"/>
<reference evidence="1 2" key="1">
    <citation type="submission" date="2018-10" db="EMBL/GenBank/DDBJ databases">
        <title>Sequencing the genomes of 1000 actinobacteria strains.</title>
        <authorList>
            <person name="Klenk H.-P."/>
        </authorList>
    </citation>
    <scope>NUCLEOTIDE SEQUENCE [LARGE SCALE GENOMIC DNA]</scope>
    <source>
        <strain evidence="1 2">DSM 45175</strain>
    </source>
</reference>